<dbReference type="OrthoDB" id="10430535at2759"/>
<dbReference type="Proteomes" id="UP000198211">
    <property type="component" value="Unassembled WGS sequence"/>
</dbReference>
<name>A0A225WGG7_9STRA</name>
<gene>
    <name evidence="1" type="ORF">PHMEG_00010144</name>
</gene>
<keyword evidence="2" id="KW-1185">Reference proteome</keyword>
<accession>A0A225WGG7</accession>
<protein>
    <submittedName>
        <fullName evidence="1">Uncharacterized protein</fullName>
    </submittedName>
</protein>
<sequence length="84" mass="9550">MFKQFPCRVLGLREEHMTVVSFMVHEINHITPPTRWIGECSPVSLPDYLFFDCVLCAQVRQLTRLLSVSSIPELGSLARRSTAS</sequence>
<dbReference type="AlphaFoldDB" id="A0A225WGG7"/>
<evidence type="ECO:0000313" key="1">
    <source>
        <dbReference type="EMBL" id="OWZ16107.1"/>
    </source>
</evidence>
<proteinExistence type="predicted"/>
<evidence type="ECO:0000313" key="2">
    <source>
        <dbReference type="Proteomes" id="UP000198211"/>
    </source>
</evidence>
<organism evidence="1 2">
    <name type="scientific">Phytophthora megakarya</name>
    <dbReference type="NCBI Taxonomy" id="4795"/>
    <lineage>
        <taxon>Eukaryota</taxon>
        <taxon>Sar</taxon>
        <taxon>Stramenopiles</taxon>
        <taxon>Oomycota</taxon>
        <taxon>Peronosporomycetes</taxon>
        <taxon>Peronosporales</taxon>
        <taxon>Peronosporaceae</taxon>
        <taxon>Phytophthora</taxon>
    </lineage>
</organism>
<reference evidence="2" key="1">
    <citation type="submission" date="2017-03" db="EMBL/GenBank/DDBJ databases">
        <title>Phytopthora megakarya and P. palmivora, two closely related causual agents of cacao black pod achieved similar genome size and gene model numbers by different mechanisms.</title>
        <authorList>
            <person name="Ali S."/>
            <person name="Shao J."/>
            <person name="Larry D.J."/>
            <person name="Kronmiller B."/>
            <person name="Shen D."/>
            <person name="Strem M.D."/>
            <person name="Melnick R.L."/>
            <person name="Guiltinan M.J."/>
            <person name="Tyler B.M."/>
            <person name="Meinhardt L.W."/>
            <person name="Bailey B.A."/>
        </authorList>
    </citation>
    <scope>NUCLEOTIDE SEQUENCE [LARGE SCALE GENOMIC DNA]</scope>
    <source>
        <strain evidence="2">zdho120</strain>
    </source>
</reference>
<dbReference type="EMBL" id="NBNE01000994">
    <property type="protein sequence ID" value="OWZ16107.1"/>
    <property type="molecule type" value="Genomic_DNA"/>
</dbReference>
<comment type="caution">
    <text evidence="1">The sequence shown here is derived from an EMBL/GenBank/DDBJ whole genome shotgun (WGS) entry which is preliminary data.</text>
</comment>